<protein>
    <recommendedName>
        <fullName evidence="2">DUF6533 domain-containing protein</fullName>
    </recommendedName>
</protein>
<keyword evidence="1" id="KW-1133">Transmembrane helix</keyword>
<proteinExistence type="predicted"/>
<keyword evidence="1" id="KW-0472">Membrane</keyword>
<dbReference type="EMBL" id="SDEE01000118">
    <property type="protein sequence ID" value="RXW21179.1"/>
    <property type="molecule type" value="Genomic_DNA"/>
</dbReference>
<comment type="caution">
    <text evidence="3">The sequence shown here is derived from an EMBL/GenBank/DDBJ whole genome shotgun (WGS) entry which is preliminary data.</text>
</comment>
<feature type="transmembrane region" description="Helical" evidence="1">
    <location>
        <begin position="222"/>
        <end position="239"/>
    </location>
</feature>
<dbReference type="Pfam" id="PF20151">
    <property type="entry name" value="DUF6533"/>
    <property type="match status" value="1"/>
</dbReference>
<gene>
    <name evidence="3" type="ORF">EST38_g4691</name>
</gene>
<evidence type="ECO:0000313" key="4">
    <source>
        <dbReference type="Proteomes" id="UP000290288"/>
    </source>
</evidence>
<keyword evidence="4" id="KW-1185">Reference proteome</keyword>
<evidence type="ECO:0000256" key="1">
    <source>
        <dbReference type="SAM" id="Phobius"/>
    </source>
</evidence>
<dbReference type="InterPro" id="IPR045340">
    <property type="entry name" value="DUF6533"/>
</dbReference>
<evidence type="ECO:0000313" key="3">
    <source>
        <dbReference type="EMBL" id="RXW21179.1"/>
    </source>
</evidence>
<dbReference type="OrthoDB" id="2958007at2759"/>
<dbReference type="Proteomes" id="UP000290288">
    <property type="component" value="Unassembled WGS sequence"/>
</dbReference>
<reference evidence="3 4" key="1">
    <citation type="submission" date="2019-01" db="EMBL/GenBank/DDBJ databases">
        <title>Draft genome sequence of Psathyrella aberdarensis IHI B618.</title>
        <authorList>
            <person name="Buettner E."/>
            <person name="Kellner H."/>
        </authorList>
    </citation>
    <scope>NUCLEOTIDE SEQUENCE [LARGE SCALE GENOMIC DNA]</scope>
    <source>
        <strain evidence="3 4">IHI B618</strain>
    </source>
</reference>
<organism evidence="3 4">
    <name type="scientific">Candolleomyces aberdarensis</name>
    <dbReference type="NCBI Taxonomy" id="2316362"/>
    <lineage>
        <taxon>Eukaryota</taxon>
        <taxon>Fungi</taxon>
        <taxon>Dikarya</taxon>
        <taxon>Basidiomycota</taxon>
        <taxon>Agaricomycotina</taxon>
        <taxon>Agaricomycetes</taxon>
        <taxon>Agaricomycetidae</taxon>
        <taxon>Agaricales</taxon>
        <taxon>Agaricineae</taxon>
        <taxon>Psathyrellaceae</taxon>
        <taxon>Candolleomyces</taxon>
    </lineage>
</organism>
<feature type="domain" description="DUF6533" evidence="2">
    <location>
        <begin position="27"/>
        <end position="71"/>
    </location>
</feature>
<accession>A0A4Q2DME7</accession>
<feature type="transmembrane region" description="Helical" evidence="1">
    <location>
        <begin position="179"/>
        <end position="201"/>
    </location>
</feature>
<feature type="transmembrane region" description="Helical" evidence="1">
    <location>
        <begin position="127"/>
        <end position="148"/>
    </location>
</feature>
<name>A0A4Q2DME7_9AGAR</name>
<keyword evidence="1" id="KW-0812">Transmembrane</keyword>
<dbReference type="AlphaFoldDB" id="A0A4Q2DME7"/>
<evidence type="ECO:0000259" key="2">
    <source>
        <dbReference type="Pfam" id="PF20151"/>
    </source>
</evidence>
<sequence length="321" mass="35490">MSSTAAQQAAAIQALIGAMKANRTVNYAAIGMTALITADYLHTLPKEVRLMWPTKLSVPKVLFFLVRYYTFVHSMLSAWHHGAVALTGDAACYQPFTVDAYSCLVTHALCEAISYVRAYAFSGRNRYVLGFLIVLFVSIHSVEFYILAKFVKTVKFATLPPPVQAGCVAIKGDNKALSLIFELILVSLATVTILMIGTAWWRRRQSHGAEAGSLLKLFYRDGIFYFIFLSTLAVANIIFDHTAPSNGLQFTMVQIQVHLNGVAAGRLLLHLREWAAKVIMRGKPVADTTLGDLELSSQYPQSYPRAPRVFIEVSKNTSQGF</sequence>